<keyword evidence="6" id="KW-0963">Cytoplasm</keyword>
<dbReference type="PANTHER" id="PTHR23133:SF2">
    <property type="entry name" value="IMIDAZOLEGLYCEROL-PHOSPHATE DEHYDRATASE"/>
    <property type="match status" value="1"/>
</dbReference>
<keyword evidence="4 6" id="KW-0368">Histidine biosynthesis</keyword>
<dbReference type="Gene3D" id="3.30.230.40">
    <property type="entry name" value="Imidazole glycerol phosphate dehydratase, domain 1"/>
    <property type="match status" value="2"/>
</dbReference>
<dbReference type="Pfam" id="PF00475">
    <property type="entry name" value="IGPD"/>
    <property type="match status" value="1"/>
</dbReference>
<comment type="caution">
    <text evidence="8">The sequence shown here is derived from an EMBL/GenBank/DDBJ whole genome shotgun (WGS) entry which is preliminary data.</text>
</comment>
<gene>
    <name evidence="6" type="primary">hisB</name>
    <name evidence="8" type="ORF">M972_11439</name>
</gene>
<dbReference type="NCBIfam" id="NF002114">
    <property type="entry name" value="PRK00951.2-4"/>
    <property type="match status" value="1"/>
</dbReference>
<dbReference type="Proteomes" id="UP000223596">
    <property type="component" value="Unassembled WGS sequence"/>
</dbReference>
<dbReference type="NCBIfam" id="NF002109">
    <property type="entry name" value="PRK00951.1-5"/>
    <property type="match status" value="1"/>
</dbReference>
<dbReference type="CDD" id="cd07914">
    <property type="entry name" value="IGPD"/>
    <property type="match status" value="1"/>
</dbReference>
<dbReference type="SUPFAM" id="SSF54211">
    <property type="entry name" value="Ribosomal protein S5 domain 2-like"/>
    <property type="match status" value="2"/>
</dbReference>
<dbReference type="AlphaFoldDB" id="A0AB36TDQ8"/>
<comment type="subcellular location">
    <subcellularLocation>
        <location evidence="6 7">Cytoplasm</location>
    </subcellularLocation>
</comment>
<evidence type="ECO:0000256" key="4">
    <source>
        <dbReference type="ARBA" id="ARBA00023102"/>
    </source>
</evidence>
<dbReference type="RefSeq" id="WP_003514577.1">
    <property type="nucleotide sequence ID" value="NZ_CP013828.1"/>
</dbReference>
<dbReference type="EC" id="4.2.1.19" evidence="6 7"/>
<dbReference type="PROSITE" id="PS00955">
    <property type="entry name" value="IGP_DEHYDRATASE_2"/>
    <property type="match status" value="1"/>
</dbReference>
<evidence type="ECO:0000256" key="2">
    <source>
        <dbReference type="ARBA" id="ARBA00016664"/>
    </source>
</evidence>
<evidence type="ECO:0000313" key="9">
    <source>
        <dbReference type="Proteomes" id="UP000223596"/>
    </source>
</evidence>
<dbReference type="GO" id="GO:0004424">
    <property type="term" value="F:imidazoleglycerol-phosphate dehydratase activity"/>
    <property type="evidence" value="ECO:0007669"/>
    <property type="project" value="UniProtKB-UniRule"/>
</dbReference>
<keyword evidence="5 6" id="KW-0456">Lyase</keyword>
<dbReference type="NCBIfam" id="NF002115">
    <property type="entry name" value="PRK00951.2-5"/>
    <property type="match status" value="1"/>
</dbReference>
<sequence length="195" mass="21510">MDRKFEVSRKTGETDITLSINIDGSGKSNISTGVGFFDHMLNLFAKHGLFDLDVKAKGDLEIDAHHTVEDVGIVLGQAIKQALGEKKSIRRYGSSFVPMDEALVLVALDLSGRPYLVFDAELKCEKLGNMETELVEEFFRAVAFNAGITLHVKALYGSNTHHIIEAMFKAFGRALDDATRKDDRIEGVMSTKGML</sequence>
<organism evidence="8 9">
    <name type="scientific">Acetivibrio thermocellus AD2</name>
    <dbReference type="NCBI Taxonomy" id="1138384"/>
    <lineage>
        <taxon>Bacteria</taxon>
        <taxon>Bacillati</taxon>
        <taxon>Bacillota</taxon>
        <taxon>Clostridia</taxon>
        <taxon>Eubacteriales</taxon>
        <taxon>Oscillospiraceae</taxon>
        <taxon>Acetivibrio</taxon>
    </lineage>
</organism>
<evidence type="ECO:0000256" key="3">
    <source>
        <dbReference type="ARBA" id="ARBA00022605"/>
    </source>
</evidence>
<protein>
    <recommendedName>
        <fullName evidence="2 6">Imidazoleglycerol-phosphate dehydratase</fullName>
        <shortName evidence="6">IGPD</shortName>
        <ecNumber evidence="6 7">4.2.1.19</ecNumber>
    </recommendedName>
</protein>
<dbReference type="HAMAP" id="MF_00076">
    <property type="entry name" value="HisB"/>
    <property type="match status" value="1"/>
</dbReference>
<dbReference type="GeneID" id="35803605"/>
<dbReference type="PROSITE" id="PS00954">
    <property type="entry name" value="IGP_DEHYDRATASE_1"/>
    <property type="match status" value="1"/>
</dbReference>
<dbReference type="NCBIfam" id="NF002111">
    <property type="entry name" value="PRK00951.2-1"/>
    <property type="match status" value="1"/>
</dbReference>
<dbReference type="NCBIfam" id="NF002116">
    <property type="entry name" value="PRK00951.2-6"/>
    <property type="match status" value="1"/>
</dbReference>
<dbReference type="FunFam" id="3.30.230.40:FF:000003">
    <property type="entry name" value="Imidazoleglycerol-phosphate dehydratase HisB"/>
    <property type="match status" value="1"/>
</dbReference>
<evidence type="ECO:0000256" key="1">
    <source>
        <dbReference type="ARBA" id="ARBA00005047"/>
    </source>
</evidence>
<dbReference type="InterPro" id="IPR020568">
    <property type="entry name" value="Ribosomal_Su5_D2-typ_SF"/>
</dbReference>
<evidence type="ECO:0000256" key="5">
    <source>
        <dbReference type="ARBA" id="ARBA00023239"/>
    </source>
</evidence>
<dbReference type="InterPro" id="IPR038494">
    <property type="entry name" value="IGPD_sf"/>
</dbReference>
<dbReference type="NCBIfam" id="NF002107">
    <property type="entry name" value="PRK00951.1-2"/>
    <property type="match status" value="1"/>
</dbReference>
<reference evidence="8 9" key="1">
    <citation type="submission" date="2017-09" db="EMBL/GenBank/DDBJ databases">
        <title>Evaluation of Pacific Biosciences Sequencing Technology to Finishing C. thermocellum Genome Sequences.</title>
        <authorList>
            <person name="Brown S."/>
        </authorList>
    </citation>
    <scope>NUCLEOTIDE SEQUENCE [LARGE SCALE GENOMIC DNA]</scope>
    <source>
        <strain evidence="8 9">AD2</strain>
    </source>
</reference>
<dbReference type="SMR" id="A0AB36TDQ8"/>
<accession>A0AB36TDQ8</accession>
<dbReference type="InterPro" id="IPR020565">
    <property type="entry name" value="ImidazoleglycerP_deHydtase_CS"/>
</dbReference>
<dbReference type="InterPro" id="IPR000807">
    <property type="entry name" value="ImidazoleglycerolP_deHydtase"/>
</dbReference>
<proteinExistence type="inferred from homology"/>
<keyword evidence="3 6" id="KW-0028">Amino-acid biosynthesis</keyword>
<comment type="similarity">
    <text evidence="6 7">Belongs to the imidazoleglycerol-phosphate dehydratase family.</text>
</comment>
<dbReference type="PANTHER" id="PTHR23133">
    <property type="entry name" value="IMIDAZOLEGLYCEROL-PHOSPHATE DEHYDRATASE HIS7"/>
    <property type="match status" value="1"/>
</dbReference>
<dbReference type="EMBL" id="PDBW01000001">
    <property type="protein sequence ID" value="PFH01700.1"/>
    <property type="molecule type" value="Genomic_DNA"/>
</dbReference>
<dbReference type="GO" id="GO:0000105">
    <property type="term" value="P:L-histidine biosynthetic process"/>
    <property type="evidence" value="ECO:0007669"/>
    <property type="project" value="UniProtKB-UniRule"/>
</dbReference>
<dbReference type="NCBIfam" id="NF002112">
    <property type="entry name" value="PRK00951.2-2"/>
    <property type="match status" value="1"/>
</dbReference>
<dbReference type="GO" id="GO:0005737">
    <property type="term" value="C:cytoplasm"/>
    <property type="evidence" value="ECO:0007669"/>
    <property type="project" value="UniProtKB-SubCell"/>
</dbReference>
<comment type="pathway">
    <text evidence="1 6 7">Amino-acid biosynthesis; L-histidine biosynthesis; L-histidine from 5-phospho-alpha-D-ribose 1-diphosphate: step 6/9.</text>
</comment>
<evidence type="ECO:0000256" key="7">
    <source>
        <dbReference type="RuleBase" id="RU000599"/>
    </source>
</evidence>
<comment type="catalytic activity">
    <reaction evidence="6 7">
        <text>D-erythro-1-(imidazol-4-yl)glycerol 3-phosphate = 3-(imidazol-4-yl)-2-oxopropyl phosphate + H2O</text>
        <dbReference type="Rhea" id="RHEA:11040"/>
        <dbReference type="ChEBI" id="CHEBI:15377"/>
        <dbReference type="ChEBI" id="CHEBI:57766"/>
        <dbReference type="ChEBI" id="CHEBI:58278"/>
        <dbReference type="EC" id="4.2.1.19"/>
    </reaction>
</comment>
<name>A0AB36TDQ8_ACETH</name>
<evidence type="ECO:0000256" key="6">
    <source>
        <dbReference type="HAMAP-Rule" id="MF_00076"/>
    </source>
</evidence>
<dbReference type="FunFam" id="3.30.230.40:FF:000001">
    <property type="entry name" value="Imidazoleglycerol-phosphate dehydratase HisB"/>
    <property type="match status" value="1"/>
</dbReference>
<evidence type="ECO:0000313" key="8">
    <source>
        <dbReference type="EMBL" id="PFH01700.1"/>
    </source>
</evidence>